<feature type="transmembrane region" description="Helical" evidence="1">
    <location>
        <begin position="367"/>
        <end position="391"/>
    </location>
</feature>
<reference evidence="2" key="2">
    <citation type="journal article" date="2021" name="PeerJ">
        <title>Extensive microbial diversity within the chicken gut microbiome revealed by metagenomics and culture.</title>
        <authorList>
            <person name="Gilroy R."/>
            <person name="Ravi A."/>
            <person name="Getino M."/>
            <person name="Pursley I."/>
            <person name="Horton D.L."/>
            <person name="Alikhan N.F."/>
            <person name="Baker D."/>
            <person name="Gharbi K."/>
            <person name="Hall N."/>
            <person name="Watson M."/>
            <person name="Adriaenssens E.M."/>
            <person name="Foster-Nyarko E."/>
            <person name="Jarju S."/>
            <person name="Secka A."/>
            <person name="Antonio M."/>
            <person name="Oren A."/>
            <person name="Chaudhuri R.R."/>
            <person name="La Ragione R."/>
            <person name="Hildebrand F."/>
            <person name="Pallen M.J."/>
        </authorList>
    </citation>
    <scope>NUCLEOTIDE SEQUENCE</scope>
    <source>
        <strain evidence="2">ChiBcec15-4380</strain>
    </source>
</reference>
<sequence length="404" mass="44499">MMKILRLISSYFRGIRLPAIILSCMMSLAVFVGVLTLSRVLYIVHDYTIVKHTTLTDAYYVGTLYTIEELLRDPDTINRETEAAIETLSQTPGVQKVYAAYTASPLEYAGTGISISLIDPGLTEAFPRLKQTGVDFSGDPNGCLLGSKIFNRVRDGGQIELQFFMPEPHAETFSVSGHIRHPYKQMIFPSSGTTPRASDLFAVGDSILMQSTEENVARLSQIAEIQYNPNYIVSLDPAASEEARQEVLQYLNAQGLVTPLETIIANSAQMVAKELKRQLPTPMFLLISSTVAYLSILLLIIRKKAYELSVYHLTGGSKRTCVMLVFLSGCIIALPALLLNTLFVLLIPQYDWTSNAYLSGISVTPDILYLVFGYYLFTVFLSGLVAAGSMAKHSPLSYLRGAAS</sequence>
<organism evidence="2 3">
    <name type="scientific">Candidatus Avoscillospira avicola</name>
    <dbReference type="NCBI Taxonomy" id="2840706"/>
    <lineage>
        <taxon>Bacteria</taxon>
        <taxon>Bacillati</taxon>
        <taxon>Bacillota</taxon>
        <taxon>Clostridia</taxon>
        <taxon>Eubacteriales</taxon>
        <taxon>Oscillospiraceae</taxon>
        <taxon>Oscillospiraceae incertae sedis</taxon>
        <taxon>Candidatus Avoscillospira</taxon>
    </lineage>
</organism>
<keyword evidence="1" id="KW-0812">Transmembrane</keyword>
<keyword evidence="1" id="KW-0472">Membrane</keyword>
<dbReference type="Proteomes" id="UP000824239">
    <property type="component" value="Unassembled WGS sequence"/>
</dbReference>
<evidence type="ECO:0000313" key="3">
    <source>
        <dbReference type="Proteomes" id="UP000824239"/>
    </source>
</evidence>
<feature type="transmembrane region" description="Helical" evidence="1">
    <location>
        <begin position="322"/>
        <end position="347"/>
    </location>
</feature>
<reference evidence="2" key="1">
    <citation type="submission" date="2020-10" db="EMBL/GenBank/DDBJ databases">
        <authorList>
            <person name="Gilroy R."/>
        </authorList>
    </citation>
    <scope>NUCLEOTIDE SEQUENCE</scope>
    <source>
        <strain evidence="2">ChiBcec15-4380</strain>
    </source>
</reference>
<comment type="caution">
    <text evidence="2">The sequence shown here is derived from an EMBL/GenBank/DDBJ whole genome shotgun (WGS) entry which is preliminary data.</text>
</comment>
<gene>
    <name evidence="2" type="ORF">IAA53_08450</name>
</gene>
<evidence type="ECO:0000256" key="1">
    <source>
        <dbReference type="SAM" id="Phobius"/>
    </source>
</evidence>
<name>A0A9D1DIK9_9FIRM</name>
<protein>
    <submittedName>
        <fullName evidence="2">Uncharacterized protein</fullName>
    </submittedName>
</protein>
<evidence type="ECO:0000313" key="2">
    <source>
        <dbReference type="EMBL" id="HIR51297.1"/>
    </source>
</evidence>
<dbReference type="AlphaFoldDB" id="A0A9D1DIK9"/>
<feature type="transmembrane region" description="Helical" evidence="1">
    <location>
        <begin position="283"/>
        <end position="301"/>
    </location>
</feature>
<keyword evidence="1" id="KW-1133">Transmembrane helix</keyword>
<accession>A0A9D1DIK9</accession>
<dbReference type="EMBL" id="DVHE01000064">
    <property type="protein sequence ID" value="HIR51297.1"/>
    <property type="molecule type" value="Genomic_DNA"/>
</dbReference>
<feature type="transmembrane region" description="Helical" evidence="1">
    <location>
        <begin position="20"/>
        <end position="42"/>
    </location>
</feature>
<proteinExistence type="predicted"/>